<dbReference type="Proteomes" id="UP000770889">
    <property type="component" value="Unassembled WGS sequence"/>
</dbReference>
<protein>
    <submittedName>
        <fullName evidence="6">2-oxoacid:acceptor oxidoreductase subunit alpha</fullName>
    </submittedName>
</protein>
<feature type="domain" description="Pyruvate flavodoxin/ferredoxin oxidoreductase pyrimidine binding" evidence="4">
    <location>
        <begin position="217"/>
        <end position="449"/>
    </location>
</feature>
<dbReference type="Gene3D" id="3.40.50.970">
    <property type="match status" value="1"/>
</dbReference>
<dbReference type="Pfam" id="PF01558">
    <property type="entry name" value="POR"/>
    <property type="match status" value="1"/>
</dbReference>
<evidence type="ECO:0000259" key="5">
    <source>
        <dbReference type="Pfam" id="PF02780"/>
    </source>
</evidence>
<accession>A0A944M8U9</accession>
<dbReference type="FunFam" id="3.40.50.970:FF:000022">
    <property type="entry name" value="2-oxoglutarate ferredoxin oxidoreductase alpha subunit"/>
    <property type="match status" value="1"/>
</dbReference>
<dbReference type="InterPro" id="IPR019752">
    <property type="entry name" value="Pyrv/ketoisovalerate_OxRed_cat"/>
</dbReference>
<organism evidence="6 7">
    <name type="scientific">Candidatus Thiodiazotropha taylori</name>
    <dbReference type="NCBI Taxonomy" id="2792791"/>
    <lineage>
        <taxon>Bacteria</taxon>
        <taxon>Pseudomonadati</taxon>
        <taxon>Pseudomonadota</taxon>
        <taxon>Gammaproteobacteria</taxon>
        <taxon>Chromatiales</taxon>
        <taxon>Sedimenticolaceae</taxon>
        <taxon>Candidatus Thiodiazotropha</taxon>
    </lineage>
</organism>
<feature type="domain" description="Transketolase C-terminal" evidence="5">
    <location>
        <begin position="476"/>
        <end position="533"/>
    </location>
</feature>
<dbReference type="CDD" id="cd07034">
    <property type="entry name" value="TPP_PYR_PFOR_IOR-alpha_like"/>
    <property type="match status" value="1"/>
</dbReference>
<reference evidence="6 7" key="1">
    <citation type="submission" date="2021-05" db="EMBL/GenBank/DDBJ databases">
        <title>Genetic and Functional Diversity in Clade A Lucinid endosymbionts from the Bahamas.</title>
        <authorList>
            <person name="Giani N.M."/>
            <person name="Engel A.S."/>
            <person name="Campbell B.J."/>
        </authorList>
    </citation>
    <scope>NUCLEOTIDE SEQUENCE [LARGE SCALE GENOMIC DNA]</scope>
    <source>
        <strain evidence="6">LUC16012Gg_MoonRockCtena</strain>
    </source>
</reference>
<dbReference type="InterPro" id="IPR033248">
    <property type="entry name" value="Transketolase_C"/>
</dbReference>
<dbReference type="SUPFAM" id="SSF53323">
    <property type="entry name" value="Pyruvate-ferredoxin oxidoreductase, PFOR, domain III"/>
    <property type="match status" value="1"/>
</dbReference>
<gene>
    <name evidence="6" type="ORF">KME65_10745</name>
</gene>
<keyword evidence="2" id="KW-0786">Thiamine pyrophosphate</keyword>
<dbReference type="InterPro" id="IPR002880">
    <property type="entry name" value="Pyrv_Fd/Flavodoxin_OxRdtase_N"/>
</dbReference>
<name>A0A944M8U9_9GAMM</name>
<sequence>MNNDNKASQTTGSFSVAITGSGGSGAVTAGRIVLEAAAHCGYQGLMTRSAGPQIRGGESAAMVRFSTDPVECMGDCYDLLVALDWLNIERFADEIPLSEKSLIICDPAAGEVPVQLRSNGAEIREVPFKVFASGLPEGRINMVALGAMAMVCGFPLEAMEASVKGVLQSKGEQVVESALRAMSLGYNHDRHPVNPPLPLVDKHKVWSITGNQACGVGALRGGVKFVAAYPITPASEMLEWLAPRLEKLGGSLLQAEDELASINMIIGASFGGVPSLTATSGPGLSLMVEGLGLALVSETPVTVVNVMRGGPSTGIPTKSEQADLDIALYGLHGDAPHLVFAPLSIRDCVFTTQWAVQLAEHLQTVALVLSDQSLGQSQAIIEAPAANSMPWKRAIETEPDADFMRYRITADNISPVTLPGTPGGMYTADGLEHNEHGTPSSMASDHREQLNKRLLKLERFEYGDDWAEIEGDGGDCIITWGSTAGVVKEVARLLRQQGRAIRTIALRLLAPLQRQKLSQLLEGAERVLVVEQNHGGQLFHYLHAQAILPKQAESLAQPGPLPLRPGRIIRALAD</sequence>
<dbReference type="GO" id="GO:0016903">
    <property type="term" value="F:oxidoreductase activity, acting on the aldehyde or oxo group of donors"/>
    <property type="evidence" value="ECO:0007669"/>
    <property type="project" value="InterPro"/>
</dbReference>
<keyword evidence="1" id="KW-0560">Oxidoreductase</keyword>
<proteinExistence type="predicted"/>
<feature type="domain" description="Pyruvate/ketoisovalerate oxidoreductase catalytic" evidence="3">
    <location>
        <begin position="22"/>
        <end position="186"/>
    </location>
</feature>
<dbReference type="SUPFAM" id="SSF52922">
    <property type="entry name" value="TK C-terminal domain-like"/>
    <property type="match status" value="1"/>
</dbReference>
<evidence type="ECO:0000259" key="4">
    <source>
        <dbReference type="Pfam" id="PF01855"/>
    </source>
</evidence>
<evidence type="ECO:0000313" key="6">
    <source>
        <dbReference type="EMBL" id="MBT2989429.1"/>
    </source>
</evidence>
<dbReference type="EMBL" id="JAHHGM010000008">
    <property type="protein sequence ID" value="MBT2989429.1"/>
    <property type="molecule type" value="Genomic_DNA"/>
</dbReference>
<evidence type="ECO:0000313" key="7">
    <source>
        <dbReference type="Proteomes" id="UP000770889"/>
    </source>
</evidence>
<dbReference type="InterPro" id="IPR022367">
    <property type="entry name" value="2-oxoacid/accept_OxRdtase_asu"/>
</dbReference>
<dbReference type="InterPro" id="IPR002869">
    <property type="entry name" value="Pyrv_flavodox_OxRed_cen"/>
</dbReference>
<dbReference type="Pfam" id="PF02780">
    <property type="entry name" value="Transketolase_C"/>
    <property type="match status" value="1"/>
</dbReference>
<evidence type="ECO:0000256" key="2">
    <source>
        <dbReference type="ARBA" id="ARBA00023052"/>
    </source>
</evidence>
<comment type="caution">
    <text evidence="6">The sequence shown here is derived from an EMBL/GenBank/DDBJ whole genome shotgun (WGS) entry which is preliminary data.</text>
</comment>
<dbReference type="Gene3D" id="3.40.920.10">
    <property type="entry name" value="Pyruvate-ferredoxin oxidoreductase, PFOR, domain III"/>
    <property type="match status" value="1"/>
</dbReference>
<dbReference type="PANTHER" id="PTHR32154">
    <property type="entry name" value="PYRUVATE-FLAVODOXIN OXIDOREDUCTASE-RELATED"/>
    <property type="match status" value="1"/>
</dbReference>
<dbReference type="GO" id="GO:0006979">
    <property type="term" value="P:response to oxidative stress"/>
    <property type="evidence" value="ECO:0007669"/>
    <property type="project" value="TreeGrafter"/>
</dbReference>
<evidence type="ECO:0000259" key="3">
    <source>
        <dbReference type="Pfam" id="PF01558"/>
    </source>
</evidence>
<dbReference type="SUPFAM" id="SSF52518">
    <property type="entry name" value="Thiamin diphosphate-binding fold (THDP-binding)"/>
    <property type="match status" value="1"/>
</dbReference>
<dbReference type="NCBIfam" id="TIGR03710">
    <property type="entry name" value="OAFO_sf"/>
    <property type="match status" value="1"/>
</dbReference>
<dbReference type="Pfam" id="PF01855">
    <property type="entry name" value="POR_N"/>
    <property type="match status" value="1"/>
</dbReference>
<dbReference type="AlphaFoldDB" id="A0A944M8U9"/>
<dbReference type="InterPro" id="IPR029061">
    <property type="entry name" value="THDP-binding"/>
</dbReference>
<dbReference type="PANTHER" id="PTHR32154:SF20">
    <property type="entry name" value="2-OXOGLUTARATE OXIDOREDUCTASE SUBUNIT KORA"/>
    <property type="match status" value="1"/>
</dbReference>
<dbReference type="Gene3D" id="3.40.50.920">
    <property type="match status" value="1"/>
</dbReference>
<dbReference type="InterPro" id="IPR009014">
    <property type="entry name" value="Transketo_C/PFOR_II"/>
</dbReference>
<dbReference type="InterPro" id="IPR050722">
    <property type="entry name" value="Pyruvate:ferred/Flavod_OxRd"/>
</dbReference>
<evidence type="ECO:0000256" key="1">
    <source>
        <dbReference type="ARBA" id="ARBA00023002"/>
    </source>
</evidence>